<comment type="caution">
    <text evidence="2">The sequence shown here is derived from an EMBL/GenBank/DDBJ whole genome shotgun (WGS) entry which is preliminary data.</text>
</comment>
<name>A0A1Q9BYB4_SYMMI</name>
<organism evidence="2 3">
    <name type="scientific">Symbiodinium microadriaticum</name>
    <name type="common">Dinoflagellate</name>
    <name type="synonym">Zooxanthella microadriatica</name>
    <dbReference type="NCBI Taxonomy" id="2951"/>
    <lineage>
        <taxon>Eukaryota</taxon>
        <taxon>Sar</taxon>
        <taxon>Alveolata</taxon>
        <taxon>Dinophyceae</taxon>
        <taxon>Suessiales</taxon>
        <taxon>Symbiodiniaceae</taxon>
        <taxon>Symbiodinium</taxon>
    </lineage>
</organism>
<evidence type="ECO:0000313" key="3">
    <source>
        <dbReference type="Proteomes" id="UP000186817"/>
    </source>
</evidence>
<sequence>MPRGCAFILNRAVIRFQRQPARNVQSIMSSPTPPDWGGETLQDATPINVPSSPPPADGPGDVTPGFDAPAFAACPVCLERPSPELDVHDTTYPCCGSFTHIGCMLQAARLHGRCSNCRAAIDHLPREPSIATHCRDLGINLDLVAFMELPVDVASHTERSNPLLLLLHRRTNILPMARPKHSFHCRQCCPSRPPATRNLRTRRLPWPVAAEPGGVVQYAEAEPPVPPFAPSTNSAMYVLSRSCWMLRRAWHTHPTIGGWWPTAITKMLARPFLPVPELAHAVEHVGQAFHPSSMRLSPSLRCFREWAVLRHAQVTSLAELVRAIADPWSGHYLAAPLQDAFLTAGYLCRPRLRDVPLPPHHV</sequence>
<dbReference type="Proteomes" id="UP000186817">
    <property type="component" value="Unassembled WGS sequence"/>
</dbReference>
<evidence type="ECO:0000313" key="2">
    <source>
        <dbReference type="EMBL" id="OLP75678.1"/>
    </source>
</evidence>
<feature type="region of interest" description="Disordered" evidence="1">
    <location>
        <begin position="22"/>
        <end position="63"/>
    </location>
</feature>
<dbReference type="AlphaFoldDB" id="A0A1Q9BYB4"/>
<dbReference type="EMBL" id="LSRX01002332">
    <property type="protein sequence ID" value="OLP75678.1"/>
    <property type="molecule type" value="Genomic_DNA"/>
</dbReference>
<reference evidence="2 3" key="1">
    <citation type="submission" date="2016-02" db="EMBL/GenBank/DDBJ databases">
        <title>Genome analysis of coral dinoflagellate symbionts highlights evolutionary adaptations to a symbiotic lifestyle.</title>
        <authorList>
            <person name="Aranda M."/>
            <person name="Li Y."/>
            <person name="Liew Y.J."/>
            <person name="Baumgarten S."/>
            <person name="Simakov O."/>
            <person name="Wilson M."/>
            <person name="Piel J."/>
            <person name="Ashoor H."/>
            <person name="Bougouffa S."/>
            <person name="Bajic V.B."/>
            <person name="Ryu T."/>
            <person name="Ravasi T."/>
            <person name="Bayer T."/>
            <person name="Micklem G."/>
            <person name="Kim H."/>
            <person name="Bhak J."/>
            <person name="Lajeunesse T.C."/>
            <person name="Voolstra C.R."/>
        </authorList>
    </citation>
    <scope>NUCLEOTIDE SEQUENCE [LARGE SCALE GENOMIC DNA]</scope>
    <source>
        <strain evidence="2 3">CCMP2467</strain>
    </source>
</reference>
<accession>A0A1Q9BYB4</accession>
<protein>
    <submittedName>
        <fullName evidence="2">Uncharacterized protein</fullName>
    </submittedName>
</protein>
<evidence type="ECO:0000256" key="1">
    <source>
        <dbReference type="SAM" id="MobiDB-lite"/>
    </source>
</evidence>
<gene>
    <name evidence="2" type="ORF">AK812_SmicGene44488</name>
</gene>
<proteinExistence type="predicted"/>
<keyword evidence="3" id="KW-1185">Reference proteome</keyword>